<keyword evidence="2" id="KW-0732">Signal</keyword>
<proteinExistence type="predicted"/>
<protein>
    <recommendedName>
        <fullName evidence="5">Hydrophobin</fullName>
    </recommendedName>
</protein>
<dbReference type="RefSeq" id="XP_019018074.1">
    <property type="nucleotide sequence ID" value="XM_019160157.1"/>
</dbReference>
<dbReference type="EMBL" id="KV454003">
    <property type="protein sequence ID" value="ODQ46961.1"/>
    <property type="molecule type" value="Genomic_DNA"/>
</dbReference>
<dbReference type="Proteomes" id="UP000094455">
    <property type="component" value="Unassembled WGS sequence"/>
</dbReference>
<feature type="signal peptide" evidence="2">
    <location>
        <begin position="1"/>
        <end position="18"/>
    </location>
</feature>
<gene>
    <name evidence="3" type="ORF">PICMEDRAFT_139707</name>
</gene>
<evidence type="ECO:0008006" key="5">
    <source>
        <dbReference type="Google" id="ProtNLM"/>
    </source>
</evidence>
<evidence type="ECO:0000256" key="2">
    <source>
        <dbReference type="SAM" id="SignalP"/>
    </source>
</evidence>
<evidence type="ECO:0000313" key="3">
    <source>
        <dbReference type="EMBL" id="ODQ46961.1"/>
    </source>
</evidence>
<organism evidence="3 4">
    <name type="scientific">Pichia membranifaciens NRRL Y-2026</name>
    <dbReference type="NCBI Taxonomy" id="763406"/>
    <lineage>
        <taxon>Eukaryota</taxon>
        <taxon>Fungi</taxon>
        <taxon>Dikarya</taxon>
        <taxon>Ascomycota</taxon>
        <taxon>Saccharomycotina</taxon>
        <taxon>Pichiomycetes</taxon>
        <taxon>Pichiales</taxon>
        <taxon>Pichiaceae</taxon>
        <taxon>Pichia</taxon>
    </lineage>
</organism>
<keyword evidence="4" id="KW-1185">Reference proteome</keyword>
<name>A0A1E3NLG2_9ASCO</name>
<sequence length="155" mass="15863">MLVFACVSLLCAARQVAALCEKESSARQTDGQAVTSSEPLTAGNGGVETDVGTPAAEVDSTTGCNCSSSSSCPRSPAARSAQQLISTDRTPGVAAIAAATLQNTTAQLQRLPVVPCCSNCNVLRRQLLSIRSALVVHVHCFSPAVLTAHPLLSAV</sequence>
<evidence type="ECO:0000256" key="1">
    <source>
        <dbReference type="SAM" id="MobiDB-lite"/>
    </source>
</evidence>
<accession>A0A1E3NLG2</accession>
<dbReference type="AlphaFoldDB" id="A0A1E3NLG2"/>
<feature type="compositionally biased region" description="Polar residues" evidence="1">
    <location>
        <begin position="28"/>
        <end position="39"/>
    </location>
</feature>
<reference evidence="3 4" key="1">
    <citation type="journal article" date="2016" name="Proc. Natl. Acad. Sci. U.S.A.">
        <title>Comparative genomics of biotechnologically important yeasts.</title>
        <authorList>
            <person name="Riley R."/>
            <person name="Haridas S."/>
            <person name="Wolfe K.H."/>
            <person name="Lopes M.R."/>
            <person name="Hittinger C.T."/>
            <person name="Goeker M."/>
            <person name="Salamov A.A."/>
            <person name="Wisecaver J.H."/>
            <person name="Long T.M."/>
            <person name="Calvey C.H."/>
            <person name="Aerts A.L."/>
            <person name="Barry K.W."/>
            <person name="Choi C."/>
            <person name="Clum A."/>
            <person name="Coughlan A.Y."/>
            <person name="Deshpande S."/>
            <person name="Douglass A.P."/>
            <person name="Hanson S.J."/>
            <person name="Klenk H.-P."/>
            <person name="LaButti K.M."/>
            <person name="Lapidus A."/>
            <person name="Lindquist E.A."/>
            <person name="Lipzen A.M."/>
            <person name="Meier-Kolthoff J.P."/>
            <person name="Ohm R.A."/>
            <person name="Otillar R.P."/>
            <person name="Pangilinan J.L."/>
            <person name="Peng Y."/>
            <person name="Rokas A."/>
            <person name="Rosa C.A."/>
            <person name="Scheuner C."/>
            <person name="Sibirny A.A."/>
            <person name="Slot J.C."/>
            <person name="Stielow J.B."/>
            <person name="Sun H."/>
            <person name="Kurtzman C.P."/>
            <person name="Blackwell M."/>
            <person name="Grigoriev I.V."/>
            <person name="Jeffries T.W."/>
        </authorList>
    </citation>
    <scope>NUCLEOTIDE SEQUENCE [LARGE SCALE GENOMIC DNA]</scope>
    <source>
        <strain evidence="3 4">NRRL Y-2026</strain>
    </source>
</reference>
<evidence type="ECO:0000313" key="4">
    <source>
        <dbReference type="Proteomes" id="UP000094455"/>
    </source>
</evidence>
<feature type="region of interest" description="Disordered" evidence="1">
    <location>
        <begin position="28"/>
        <end position="50"/>
    </location>
</feature>
<dbReference type="GeneID" id="30176844"/>
<feature type="chain" id="PRO_5009133412" description="Hydrophobin" evidence="2">
    <location>
        <begin position="19"/>
        <end position="155"/>
    </location>
</feature>